<keyword evidence="16" id="KW-0406">Ion transport</keyword>
<keyword evidence="30" id="KW-1185">Reference proteome</keyword>
<dbReference type="SUPFAM" id="SSF81338">
    <property type="entry name" value="Aquaporin-like"/>
    <property type="match status" value="1"/>
</dbReference>
<evidence type="ECO:0000259" key="26">
    <source>
        <dbReference type="Pfam" id="PF02931"/>
    </source>
</evidence>
<keyword evidence="22" id="KW-0407">Ion channel</keyword>
<dbReference type="GO" id="GO:0022848">
    <property type="term" value="F:acetylcholine-gated monoatomic cation-selective channel activity"/>
    <property type="evidence" value="ECO:0007669"/>
    <property type="project" value="InterPro"/>
</dbReference>
<dbReference type="GO" id="GO:0045211">
    <property type="term" value="C:postsynaptic membrane"/>
    <property type="evidence" value="ECO:0007669"/>
    <property type="project" value="InterPro"/>
</dbReference>
<dbReference type="InterPro" id="IPR004506">
    <property type="entry name" value="MnmA-like"/>
</dbReference>
<dbReference type="GO" id="GO:0002143">
    <property type="term" value="P:tRNA wobble position uridine thiolation"/>
    <property type="evidence" value="ECO:0007669"/>
    <property type="project" value="TreeGrafter"/>
</dbReference>
<proteinExistence type="inferred from homology"/>
<dbReference type="InterPro" id="IPR046885">
    <property type="entry name" value="MnmA-like_C"/>
</dbReference>
<feature type="transmembrane region" description="Helical" evidence="25">
    <location>
        <begin position="64"/>
        <end position="83"/>
    </location>
</feature>
<comment type="function">
    <text evidence="1">Catalyzes the 2-thiolation of uridine at the wobble position (U34) of mitochondrial tRNA(Lys), tRNA(Glu) and tRNA(Gln). Required for the formation of 5-taurinomethyl-2-thiouridine (tm5s2U) of mitochondrial tRNA(Lys), tRNA(Glu), and tRNA(Gln) at the wobble position. ATP is required to activate the C2 atom of the wobble base.</text>
</comment>
<evidence type="ECO:0000256" key="15">
    <source>
        <dbReference type="ARBA" id="ARBA00023018"/>
    </source>
</evidence>
<keyword evidence="13" id="KW-0694">RNA-binding</keyword>
<evidence type="ECO:0000256" key="19">
    <source>
        <dbReference type="ARBA" id="ARBA00023170"/>
    </source>
</evidence>
<evidence type="ECO:0000256" key="17">
    <source>
        <dbReference type="ARBA" id="ARBA00023136"/>
    </source>
</evidence>
<dbReference type="SUPFAM" id="SSF90112">
    <property type="entry name" value="Neurotransmitter-gated ion-channel transmembrane pore"/>
    <property type="match status" value="1"/>
</dbReference>
<evidence type="ECO:0000256" key="20">
    <source>
        <dbReference type="ARBA" id="ARBA00023180"/>
    </source>
</evidence>
<feature type="domain" description="tRNA-specific 2-thiouridylase MnmA-like C-terminal" evidence="28">
    <location>
        <begin position="506"/>
        <end position="577"/>
    </location>
</feature>
<name>A0A090LKB6_STRRB</name>
<evidence type="ECO:0000256" key="25">
    <source>
        <dbReference type="SAM" id="Phobius"/>
    </source>
</evidence>
<dbReference type="PANTHER" id="PTHR11933">
    <property type="entry name" value="TRNA 5-METHYLAMINOMETHYL-2-THIOURIDYLATE -METHYLTRANSFERASE"/>
    <property type="match status" value="1"/>
</dbReference>
<comment type="similarity">
    <text evidence="3">Belongs to the MnmA/TRMU family.</text>
</comment>
<evidence type="ECO:0000256" key="5">
    <source>
        <dbReference type="ARBA" id="ARBA00022448"/>
    </source>
</evidence>
<evidence type="ECO:0000259" key="28">
    <source>
        <dbReference type="Pfam" id="PF20258"/>
    </source>
</evidence>
<dbReference type="GO" id="GO:0061708">
    <property type="term" value="F:tRNA-5-taurinomethyluridine 2-sulfurtransferase"/>
    <property type="evidence" value="ECO:0007669"/>
    <property type="project" value="UniProtKB-EC"/>
</dbReference>
<feature type="transmembrane region" description="Helical" evidence="25">
    <location>
        <begin position="182"/>
        <end position="207"/>
    </location>
</feature>
<feature type="transmembrane region" description="Helical" evidence="25">
    <location>
        <begin position="150"/>
        <end position="170"/>
    </location>
</feature>
<evidence type="ECO:0000256" key="4">
    <source>
        <dbReference type="ARBA" id="ARBA00011953"/>
    </source>
</evidence>
<evidence type="ECO:0000256" key="10">
    <source>
        <dbReference type="ARBA" id="ARBA00022694"/>
    </source>
</evidence>
<feature type="transmembrane region" description="Helical" evidence="25">
    <location>
        <begin position="6"/>
        <end position="25"/>
    </location>
</feature>
<dbReference type="Gene3D" id="3.40.50.620">
    <property type="entry name" value="HUPs"/>
    <property type="match status" value="1"/>
</dbReference>
<dbReference type="InterPro" id="IPR038050">
    <property type="entry name" value="Neuro_actylchol_rec"/>
</dbReference>
<feature type="transmembrane region" description="Helical" evidence="25">
    <location>
        <begin position="227"/>
        <end position="254"/>
    </location>
</feature>
<dbReference type="SUPFAM" id="SSF52402">
    <property type="entry name" value="Adenine nucleotide alpha hydrolases-like"/>
    <property type="match status" value="1"/>
</dbReference>
<evidence type="ECO:0000256" key="23">
    <source>
        <dbReference type="ARBA" id="ARBA00034099"/>
    </source>
</evidence>
<dbReference type="STRING" id="34506.A0A090LKB6"/>
<dbReference type="AlphaFoldDB" id="A0A090LKB6"/>
<dbReference type="EMBL" id="LN609529">
    <property type="protein sequence ID" value="CEF68000.1"/>
    <property type="molecule type" value="Genomic_DNA"/>
</dbReference>
<comment type="subcellular location">
    <subcellularLocation>
        <location evidence="2">Mitochondrion</location>
    </subcellularLocation>
    <subcellularLocation>
        <location evidence="23">Synaptic cell membrane</location>
        <topology evidence="23">Multi-pass membrane protein</topology>
    </subcellularLocation>
</comment>
<evidence type="ECO:0000256" key="14">
    <source>
        <dbReference type="ARBA" id="ARBA00022989"/>
    </source>
</evidence>
<gene>
    <name evidence="29 31 32" type="ORF">SRAE_2000266100</name>
</gene>
<feature type="transmembrane region" description="Helical" evidence="25">
    <location>
        <begin position="104"/>
        <end position="130"/>
    </location>
</feature>
<keyword evidence="7" id="KW-0820">tRNA-binding</keyword>
<dbReference type="Proteomes" id="UP000035682">
    <property type="component" value="Unplaced"/>
</dbReference>
<keyword evidence="10" id="KW-0819">tRNA processing</keyword>
<feature type="transmembrane region" description="Helical" evidence="25">
    <location>
        <begin position="832"/>
        <end position="852"/>
    </location>
</feature>
<dbReference type="PRINTS" id="PR00254">
    <property type="entry name" value="NICOTINICR"/>
</dbReference>
<dbReference type="GO" id="GO:0005524">
    <property type="term" value="F:ATP binding"/>
    <property type="evidence" value="ECO:0007669"/>
    <property type="project" value="UniProtKB-KW"/>
</dbReference>
<evidence type="ECO:0000256" key="1">
    <source>
        <dbReference type="ARBA" id="ARBA00003986"/>
    </source>
</evidence>
<organism evidence="29">
    <name type="scientific">Strongyloides ratti</name>
    <name type="common">Parasitic roundworm</name>
    <dbReference type="NCBI Taxonomy" id="34506"/>
    <lineage>
        <taxon>Eukaryota</taxon>
        <taxon>Metazoa</taxon>
        <taxon>Ecdysozoa</taxon>
        <taxon>Nematoda</taxon>
        <taxon>Chromadorea</taxon>
        <taxon>Rhabditida</taxon>
        <taxon>Tylenchina</taxon>
        <taxon>Panagrolaimomorpha</taxon>
        <taxon>Strongyloidoidea</taxon>
        <taxon>Strongyloididae</taxon>
        <taxon>Strongyloides</taxon>
    </lineage>
</organism>
<dbReference type="InterPro" id="IPR036734">
    <property type="entry name" value="Neur_chan_lig-bd_sf"/>
</dbReference>
<dbReference type="InterPro" id="IPR023271">
    <property type="entry name" value="Aquaporin-like"/>
</dbReference>
<dbReference type="PANTHER" id="PTHR11933:SF5">
    <property type="entry name" value="MITOCHONDRIAL TRNA-SPECIFIC 2-THIOURIDYLASE 1"/>
    <property type="match status" value="1"/>
</dbReference>
<evidence type="ECO:0000256" key="8">
    <source>
        <dbReference type="ARBA" id="ARBA00022679"/>
    </source>
</evidence>
<evidence type="ECO:0000256" key="22">
    <source>
        <dbReference type="ARBA" id="ARBA00023303"/>
    </source>
</evidence>
<keyword evidence="18" id="KW-1015">Disulfide bond</keyword>
<dbReference type="FunFam" id="3.40.50.620:FF:000104">
    <property type="entry name" value="Mitochondrial tRNA-specific 2-thiouridylase 1"/>
    <property type="match status" value="1"/>
</dbReference>
<keyword evidence="15" id="KW-0770">Synapse</keyword>
<evidence type="ECO:0000313" key="32">
    <source>
        <dbReference type="WormBase" id="SRAE_2000266100"/>
    </source>
</evidence>
<dbReference type="CDD" id="cd19051">
    <property type="entry name" value="LGIC_TM_cation"/>
    <property type="match status" value="1"/>
</dbReference>
<keyword evidence="20" id="KW-0325">Glycoprotein</keyword>
<reference evidence="31" key="2">
    <citation type="submission" date="2020-12" db="UniProtKB">
        <authorList>
            <consortium name="WormBaseParasite"/>
        </authorList>
    </citation>
    <scope>IDENTIFICATION</scope>
</reference>
<dbReference type="Gene3D" id="2.70.170.10">
    <property type="entry name" value="Neurotransmitter-gated ion-channel ligand-binding domain"/>
    <property type="match status" value="1"/>
</dbReference>
<evidence type="ECO:0000256" key="16">
    <source>
        <dbReference type="ARBA" id="ARBA00023065"/>
    </source>
</evidence>
<dbReference type="Pfam" id="PF20258">
    <property type="entry name" value="tRNA_Me_trans_C"/>
    <property type="match status" value="1"/>
</dbReference>
<evidence type="ECO:0000313" key="29">
    <source>
        <dbReference type="EMBL" id="CEF68000.1"/>
    </source>
</evidence>
<dbReference type="CDD" id="cd18997">
    <property type="entry name" value="LGIC_ECD_nAChR"/>
    <property type="match status" value="1"/>
</dbReference>
<evidence type="ECO:0000313" key="30">
    <source>
        <dbReference type="Proteomes" id="UP000035682"/>
    </source>
</evidence>
<keyword evidence="11" id="KW-0547">Nucleotide-binding</keyword>
<keyword evidence="21" id="KW-1071">Ligand-gated ion channel</keyword>
<keyword evidence="9 25" id="KW-0812">Transmembrane</keyword>
<dbReference type="PRINTS" id="PR00252">
    <property type="entry name" value="NRIONCHANNEL"/>
</dbReference>
<keyword evidence="6" id="KW-1003">Cell membrane</keyword>
<dbReference type="Gene3D" id="2.40.30.10">
    <property type="entry name" value="Translation factors"/>
    <property type="match status" value="1"/>
</dbReference>
<evidence type="ECO:0000256" key="6">
    <source>
        <dbReference type="ARBA" id="ARBA00022475"/>
    </source>
</evidence>
<keyword evidence="12" id="KW-0067">ATP-binding</keyword>
<dbReference type="GO" id="GO:0005739">
    <property type="term" value="C:mitochondrion"/>
    <property type="evidence" value="ECO:0007669"/>
    <property type="project" value="UniProtKB-SubCell"/>
</dbReference>
<dbReference type="InterPro" id="IPR006201">
    <property type="entry name" value="Neur_channel"/>
</dbReference>
<reference evidence="29 30" key="1">
    <citation type="submission" date="2014-09" db="EMBL/GenBank/DDBJ databases">
        <authorList>
            <person name="Martin A.A."/>
        </authorList>
    </citation>
    <scope>NUCLEOTIDE SEQUENCE</scope>
    <source>
        <strain evidence="30">ED321</strain>
        <strain evidence="29">ED321 Heterogonic</strain>
    </source>
</reference>
<dbReference type="Pfam" id="PF02931">
    <property type="entry name" value="Neur_chan_LBD"/>
    <property type="match status" value="1"/>
</dbReference>
<evidence type="ECO:0000259" key="27">
    <source>
        <dbReference type="Pfam" id="PF02932"/>
    </source>
</evidence>
<evidence type="ECO:0000256" key="9">
    <source>
        <dbReference type="ARBA" id="ARBA00022692"/>
    </source>
</evidence>
<evidence type="ECO:0000256" key="2">
    <source>
        <dbReference type="ARBA" id="ARBA00004173"/>
    </source>
</evidence>
<accession>A0A090LKB6</accession>
<dbReference type="WormBase" id="SRAE_2000266100">
    <property type="protein sequence ID" value="SRP03871"/>
    <property type="gene ID" value="WBGene00262872"/>
</dbReference>
<dbReference type="EC" id="2.8.1.14" evidence="4"/>
<evidence type="ECO:0000256" key="24">
    <source>
        <dbReference type="ARBA" id="ARBA00049564"/>
    </source>
</evidence>
<keyword evidence="5" id="KW-0813">Transport</keyword>
<dbReference type="GO" id="GO:0004888">
    <property type="term" value="F:transmembrane signaling receptor activity"/>
    <property type="evidence" value="ECO:0007669"/>
    <property type="project" value="InterPro"/>
</dbReference>
<dbReference type="InterPro" id="IPR014729">
    <property type="entry name" value="Rossmann-like_a/b/a_fold"/>
</dbReference>
<dbReference type="Gene3D" id="1.20.1080.10">
    <property type="entry name" value="Glycerol uptake facilitator protein"/>
    <property type="match status" value="1"/>
</dbReference>
<dbReference type="InterPro" id="IPR006029">
    <property type="entry name" value="Neurotrans-gated_channel_TM"/>
</dbReference>
<keyword evidence="14 25" id="KW-1133">Transmembrane helix</keyword>
<dbReference type="GO" id="GO:0000049">
    <property type="term" value="F:tRNA binding"/>
    <property type="evidence" value="ECO:0007669"/>
    <property type="project" value="UniProtKB-KW"/>
</dbReference>
<evidence type="ECO:0000313" key="31">
    <source>
        <dbReference type="WBParaSite" id="SRAE_2000266100.1"/>
    </source>
</evidence>
<feature type="transmembrane region" description="Helical" evidence="25">
    <location>
        <begin position="864"/>
        <end position="882"/>
    </location>
</feature>
<protein>
    <recommendedName>
        <fullName evidence="4">tRNA-5-taurinomethyluridine 2-sulfurtransferase</fullName>
        <ecNumber evidence="4">2.8.1.14</ecNumber>
    </recommendedName>
</protein>
<dbReference type="RefSeq" id="XP_024507200.1">
    <property type="nucleotide sequence ID" value="XM_024653755.1"/>
</dbReference>
<dbReference type="InterPro" id="IPR006202">
    <property type="entry name" value="Neur_chan_lig-bd"/>
</dbReference>
<evidence type="ECO:0000256" key="11">
    <source>
        <dbReference type="ARBA" id="ARBA00022741"/>
    </source>
</evidence>
<evidence type="ECO:0000256" key="12">
    <source>
        <dbReference type="ARBA" id="ARBA00022840"/>
    </source>
</evidence>
<dbReference type="InterPro" id="IPR002394">
    <property type="entry name" value="Nicotinic_acetylcholine_rcpt"/>
</dbReference>
<dbReference type="FunFam" id="2.70.170.10:FF:000028">
    <property type="entry name" value="AcetylCholine Receptor"/>
    <property type="match status" value="1"/>
</dbReference>
<evidence type="ECO:0000256" key="7">
    <source>
        <dbReference type="ARBA" id="ARBA00022555"/>
    </source>
</evidence>
<dbReference type="GeneID" id="36380365"/>
<evidence type="ECO:0000256" key="21">
    <source>
        <dbReference type="ARBA" id="ARBA00023286"/>
    </source>
</evidence>
<feature type="domain" description="Neurotransmitter-gated ion-channel transmembrane" evidence="27">
    <location>
        <begin position="839"/>
        <end position="953"/>
    </location>
</feature>
<evidence type="ECO:0000256" key="18">
    <source>
        <dbReference type="ARBA" id="ARBA00023157"/>
    </source>
</evidence>
<dbReference type="InterPro" id="IPR036719">
    <property type="entry name" value="Neuro-gated_channel_TM_sf"/>
</dbReference>
<dbReference type="CDD" id="cd01998">
    <property type="entry name" value="MnmA_TRMU-like"/>
    <property type="match status" value="1"/>
</dbReference>
<evidence type="ECO:0000256" key="13">
    <source>
        <dbReference type="ARBA" id="ARBA00022884"/>
    </source>
</evidence>
<dbReference type="FunFam" id="1.20.58.390:FF:000043">
    <property type="entry name" value="AcetylCholine Receptor"/>
    <property type="match status" value="1"/>
</dbReference>
<dbReference type="Pfam" id="PF03054">
    <property type="entry name" value="tRNA_Me_trans"/>
    <property type="match status" value="1"/>
</dbReference>
<dbReference type="WBParaSite" id="SRAE_2000266100.1">
    <property type="protein sequence ID" value="SRAE_2000266100.1"/>
    <property type="gene ID" value="WBGene00262872"/>
</dbReference>
<keyword evidence="8" id="KW-0808">Transferase</keyword>
<dbReference type="Gene3D" id="1.20.58.390">
    <property type="entry name" value="Neurotransmitter-gated ion-channel transmembrane domain"/>
    <property type="match status" value="1"/>
</dbReference>
<keyword evidence="17 25" id="KW-0472">Membrane</keyword>
<feature type="transmembrane region" description="Helical" evidence="25">
    <location>
        <begin position="894"/>
        <end position="917"/>
    </location>
</feature>
<dbReference type="Pfam" id="PF02932">
    <property type="entry name" value="Neur_chan_memb"/>
    <property type="match status" value="1"/>
</dbReference>
<keyword evidence="19" id="KW-0675">Receptor</keyword>
<dbReference type="CTD" id="36380365"/>
<evidence type="ECO:0000256" key="3">
    <source>
        <dbReference type="ARBA" id="ARBA00006191"/>
    </source>
</evidence>
<sequence length="1034" mass="119806">MEPWKYSFLYYIFIFIFCYSLKLLLNKVYSKENYYSQIFYELIGTIQICSPSFDVIFVLTHYGIFGFFIEITFLELLNSYFCREAFADPSQLVIQLYKNKDKKWFCILLSTQLVGGFLSFYVARCWWSFINHPSYYEYLINSTCHSHLNVSILNGMLIEGLGVVGIYYILKFINKNVKNTMIANILSAMSVASVCVGGLNFTGMYANPIIAWSCTFNCQGLSHFGHFVVYWIGPILGICAISGGIDSAVSGYILQKKGFKVTGVYMNNWDPLEEDNSNCNKVKDEEDARYVCDKFGIEFHKLDCVKIYWNQIFVDMLDNYTKGRTVVPDVMCNKIIKFNELHRFCKEKFDIDYVATGHYAQNSLGNFLEKIIYNNSKEKARLLRASDPVKDQTYFLASLKEEQLRRSMFPIGNLLKSDVRKIANDIGLDRLLDKNEKPKIGNIIEIESKNILTQHNGIHNFTIGKRVRLPHQIYQCHDGLFVSKIDSETNTVYVCRGSNHSSLYSNSFILHNTTFINDNISNFSNVKCLIQRNHPPVECQIKQLNDKFLQLDLKYYLKSVANGQFCVFYNKNECLGGEYGLAEKDWGNPCANDAYRLPPESFSKDMINKLNRDIMMNDEIMNDEGRLLKYILYNYDKAVRPVINATTSVKVFLGLTLTHIFNIDERNQIMEVNIWVEQFWNDERIRWDPLDFGNITKLTLPTSCVWTPDLVIINNARDFSRGFVDTNLHITYKGEMQWAPPAKVYSLCKLDVRFFPFEDNICFIELGSWVYDKSQLEVLIVNREQGKNAFTIDSFMENGEWEIVNNRTINHTRQRNGFYSSIKFELHLRRRMLYFIYNIIAPCGMLSILTLFQFILPCESGEKITLGLTVLLAYSVFSFNIAESMPETSEAIPLIAIYLNAMMGISGLSVGFSVLVLNMQHKGDGVTEVPKWMHKLCFTFLCKILAIKFPSKINNIKGNDNGNYRLTIATNEFDVIRTKIKNESDMERLREEWHRVSLILDRFFFFFVLFLTALTSFILLIICPRYAQRAFDDV</sequence>
<feature type="transmembrane region" description="Helical" evidence="25">
    <location>
        <begin position="1003"/>
        <end position="1023"/>
    </location>
</feature>
<dbReference type="SUPFAM" id="SSF63712">
    <property type="entry name" value="Nicotinic receptor ligand binding domain-like"/>
    <property type="match status" value="1"/>
</dbReference>
<feature type="domain" description="Neurotransmitter-gated ion-channel ligand-binding" evidence="26">
    <location>
        <begin position="625"/>
        <end position="832"/>
    </location>
</feature>
<dbReference type="OrthoDB" id="5975154at2759"/>
<comment type="catalytic activity">
    <reaction evidence="24">
        <text>5-taurinomethyluridine(34) in tRNA + S-sulfanyl-L-cysteinyl-[protein] + AH2 + ATP = 5-taurinomethyl-2-thiouridine(34) in tRNA + L-cysteinyl-[protein] + A + AMP + diphosphate + H(+)</text>
        <dbReference type="Rhea" id="RHEA:47040"/>
        <dbReference type="Rhea" id="RHEA-COMP:10131"/>
        <dbReference type="Rhea" id="RHEA-COMP:11726"/>
        <dbReference type="Rhea" id="RHEA-COMP:11732"/>
        <dbReference type="Rhea" id="RHEA-COMP:11733"/>
        <dbReference type="ChEBI" id="CHEBI:13193"/>
        <dbReference type="ChEBI" id="CHEBI:15378"/>
        <dbReference type="ChEBI" id="CHEBI:17499"/>
        <dbReference type="ChEBI" id="CHEBI:29950"/>
        <dbReference type="ChEBI" id="CHEBI:30616"/>
        <dbReference type="ChEBI" id="CHEBI:33019"/>
        <dbReference type="ChEBI" id="CHEBI:61963"/>
        <dbReference type="ChEBI" id="CHEBI:87171"/>
        <dbReference type="ChEBI" id="CHEBI:87172"/>
        <dbReference type="ChEBI" id="CHEBI:456215"/>
        <dbReference type="EC" id="2.8.1.14"/>
    </reaction>
</comment>